<gene>
    <name evidence="1" type="ORF">AX13_11855</name>
</gene>
<keyword evidence="2" id="KW-1185">Reference proteome</keyword>
<evidence type="ECO:0000313" key="2">
    <source>
        <dbReference type="Proteomes" id="UP000020766"/>
    </source>
</evidence>
<dbReference type="PATRIC" id="fig|1457173.3.peg.3522"/>
<sequence length="190" mass="20999">MIPTDRPVLGRDLETVRQGFGLATQDIIWVLGMSITRWMQIVRQAPDAPVKDPALALLVRFLAQHPELAVVPKVPTASEVFSLMNEATDVELKRFATYFGAEASASYRWMRPDARPASVVVRLMHFMKTALLMRDTAGRTHLLEDWRQTVASEASSRGVPDVLQSGRWSVVPLVDKGAPSSQLPPATTPP</sequence>
<accession>A0A014Q5Z3</accession>
<evidence type="ECO:0000313" key="1">
    <source>
        <dbReference type="EMBL" id="EXU78607.1"/>
    </source>
</evidence>
<proteinExistence type="predicted"/>
<reference evidence="1 2" key="1">
    <citation type="submission" date="2014-01" db="EMBL/GenBank/DDBJ databases">
        <title>Interspecies Systems Biology Uncovers Metabolites Affecting C. elegans Gene Expression and Life History Traits.</title>
        <authorList>
            <person name="Watson E."/>
            <person name="Macneil L.T."/>
            <person name="Ritter A.D."/>
            <person name="Yilmaz L.S."/>
            <person name="Rosebrock A.P."/>
            <person name="Caudy A.A."/>
            <person name="Walhout A.J."/>
        </authorList>
    </citation>
    <scope>NUCLEOTIDE SEQUENCE [LARGE SCALE GENOMIC DNA]</scope>
    <source>
        <strain evidence="1 2">DA1877</strain>
    </source>
</reference>
<comment type="caution">
    <text evidence="1">The sequence shown here is derived from an EMBL/GenBank/DDBJ whole genome shotgun (WGS) entry which is preliminary data.</text>
</comment>
<organism evidence="1 2">
    <name type="scientific">Comamonas aquatica DA1877</name>
    <dbReference type="NCBI Taxonomy" id="1457173"/>
    <lineage>
        <taxon>Bacteria</taxon>
        <taxon>Pseudomonadati</taxon>
        <taxon>Pseudomonadota</taxon>
        <taxon>Betaproteobacteria</taxon>
        <taxon>Burkholderiales</taxon>
        <taxon>Comamonadaceae</taxon>
        <taxon>Comamonas</taxon>
    </lineage>
</organism>
<dbReference type="Proteomes" id="UP000020766">
    <property type="component" value="Unassembled WGS sequence"/>
</dbReference>
<name>A0A014Q5Z3_9BURK</name>
<dbReference type="RefSeq" id="WP_043387298.1">
    <property type="nucleotide sequence ID" value="NZ_JBOK01000032.1"/>
</dbReference>
<protein>
    <submittedName>
        <fullName evidence="1">Uncharacterized protein</fullName>
    </submittedName>
</protein>
<dbReference type="AlphaFoldDB" id="A0A014Q5Z3"/>
<dbReference type="EMBL" id="JBOK01000032">
    <property type="protein sequence ID" value="EXU78607.1"/>
    <property type="molecule type" value="Genomic_DNA"/>
</dbReference>